<protein>
    <recommendedName>
        <fullName evidence="3">DUF5808 domain-containing protein</fullName>
    </recommendedName>
</protein>
<dbReference type="PANTHER" id="PTHR37810:SF9">
    <property type="entry name" value="MEMBRANE PROTEIN"/>
    <property type="match status" value="1"/>
</dbReference>
<dbReference type="OrthoDB" id="157646at2"/>
<dbReference type="InterPro" id="IPR043831">
    <property type="entry name" value="DUF5808"/>
</dbReference>
<organism evidence="1 2">
    <name type="scientific">Vagococcus fluvialis</name>
    <dbReference type="NCBI Taxonomy" id="2738"/>
    <lineage>
        <taxon>Bacteria</taxon>
        <taxon>Bacillati</taxon>
        <taxon>Bacillota</taxon>
        <taxon>Bacilli</taxon>
        <taxon>Lactobacillales</taxon>
        <taxon>Enterococcaceae</taxon>
        <taxon>Vagococcus</taxon>
    </lineage>
</organism>
<dbReference type="EMBL" id="NGJX01000001">
    <property type="protein sequence ID" value="RSU05626.1"/>
    <property type="molecule type" value="Genomic_DNA"/>
</dbReference>
<accession>A0A369B111</accession>
<dbReference type="AlphaFoldDB" id="A0A369B111"/>
<name>A0A369B111_9ENTE</name>
<dbReference type="GO" id="GO:0009636">
    <property type="term" value="P:response to toxic substance"/>
    <property type="evidence" value="ECO:0007669"/>
    <property type="project" value="TreeGrafter"/>
</dbReference>
<dbReference type="Pfam" id="PF19124">
    <property type="entry name" value="DUF5808"/>
    <property type="match status" value="1"/>
</dbReference>
<dbReference type="InterPro" id="IPR012867">
    <property type="entry name" value="DUF1648"/>
</dbReference>
<evidence type="ECO:0008006" key="3">
    <source>
        <dbReference type="Google" id="ProtNLM"/>
    </source>
</evidence>
<reference evidence="1 2" key="1">
    <citation type="submission" date="2017-05" db="EMBL/GenBank/DDBJ databases">
        <title>Vagococcus spp. assemblies.</title>
        <authorList>
            <person name="Gulvik C.A."/>
        </authorList>
    </citation>
    <scope>NUCLEOTIDE SEQUENCE [LARGE SCALE GENOMIC DNA]</scope>
    <source>
        <strain evidence="1 2">NCFB 2497</strain>
    </source>
</reference>
<dbReference type="RefSeq" id="WP_114288772.1">
    <property type="nucleotide sequence ID" value="NZ_NGJX01000001.1"/>
</dbReference>
<comment type="caution">
    <text evidence="1">The sequence shown here is derived from an EMBL/GenBank/DDBJ whole genome shotgun (WGS) entry which is preliminary data.</text>
</comment>
<dbReference type="Pfam" id="PF07853">
    <property type="entry name" value="DUF1648"/>
    <property type="match status" value="1"/>
</dbReference>
<evidence type="ECO:0000313" key="1">
    <source>
        <dbReference type="EMBL" id="RSU05626.1"/>
    </source>
</evidence>
<proteinExistence type="predicted"/>
<dbReference type="Proteomes" id="UP000288197">
    <property type="component" value="Unassembled WGS sequence"/>
</dbReference>
<dbReference type="PANTHER" id="PTHR37810">
    <property type="entry name" value="IMMUNITY PROTEIN SDPI"/>
    <property type="match status" value="1"/>
</dbReference>
<gene>
    <name evidence="1" type="ORF">CBF32_01115</name>
</gene>
<keyword evidence="2" id="KW-1185">Reference proteome</keyword>
<dbReference type="GeneID" id="63145489"/>
<evidence type="ECO:0000313" key="2">
    <source>
        <dbReference type="Proteomes" id="UP000288197"/>
    </source>
</evidence>
<sequence length="374" mass="42692">MISLLFFIFLNISIGLLMGITPYINRRDIPFGVSIPVTDKTKEVVNAQKKSYLFINLGIAIIINIGIFLYGQFKPNISEEKLVYLCIVSLFIMLGISLVSYVLKHNELKKYKQTLSLEMKQTKKIVVNLSFRDEKLIFPTSYLVGINLAFVLVTVLLTVFNYQNIPDKLVTQWDFNMNPTTITEKTWGSVMMIPAMQVFITIVMAISNQAYLSAKQQIDGKNPTASSTKSKKFRRQSSLLNLVISILTQLLFVAIQLVTVFESISPKVVMILSLVFTILIIGLVLWFSLYYGQSGDRLKTIEINEEEAPKGNIVTVDDDENWKLGMFYFNKQDPSFWVEKRMGVGMTFNFAKWQSWAFLIGVIVLPLLLVFLFM</sequence>